<dbReference type="AlphaFoldDB" id="A0A316U6G0"/>
<dbReference type="STRING" id="1684307.A0A316U6G0"/>
<dbReference type="InterPro" id="IPR050307">
    <property type="entry name" value="Sterol_Desaturase_Related"/>
</dbReference>
<feature type="transmembrane region" description="Helical" evidence="6">
    <location>
        <begin position="222"/>
        <end position="245"/>
    </location>
</feature>
<evidence type="ECO:0000256" key="1">
    <source>
        <dbReference type="ARBA" id="ARBA00004370"/>
    </source>
</evidence>
<accession>A0A316U6G0</accession>
<keyword evidence="9" id="KW-1185">Reference proteome</keyword>
<dbReference type="GO" id="GO:0005506">
    <property type="term" value="F:iron ion binding"/>
    <property type="evidence" value="ECO:0007669"/>
    <property type="project" value="InterPro"/>
</dbReference>
<evidence type="ECO:0000259" key="7">
    <source>
        <dbReference type="Pfam" id="PF04116"/>
    </source>
</evidence>
<evidence type="ECO:0000256" key="3">
    <source>
        <dbReference type="ARBA" id="ARBA00022989"/>
    </source>
</evidence>
<sequence length="395" mass="44571">MTAATGTAIVSPTIESTTIRGKPQSRMASTWHLRPRSEWNFFQRTLVDMHAQALSNTADESTTKGDGASALSTGSSGDGPTALAGEAPGAKAEFPPVFEHSDPVPVYSVLSQHRWVFPRAIAPLLANWLFSRGTGKCLPNWLAGGMYLIYFLWYGSDLFGHLQRMTHAYGFFDGHKPRDGIPDIEVAHVTLSLLAVIALRVTFAFSMLYGQTAEQQATMLNWKWAAMLPLNAFVYACAIDFWFYWYHRLMHEVPFLWQFHRKHHTTKHPIAALGSFADIEQELFDMLLIPLAAYLVWPIDFPTWWVSTTYTLYIEAAGHSGLRAHFSNPVTSPYLGWIGCALVIEDHDLHHRKGWKRATNYGKQTLLWDTLFGSKGERIEGVEGNVDWNQRLKLL</sequence>
<name>A0A316U6G0_9BASI</name>
<evidence type="ECO:0000256" key="6">
    <source>
        <dbReference type="SAM" id="Phobius"/>
    </source>
</evidence>
<keyword evidence="3 6" id="KW-1133">Transmembrane helix</keyword>
<feature type="transmembrane region" description="Helical" evidence="6">
    <location>
        <begin position="138"/>
        <end position="156"/>
    </location>
</feature>
<comment type="subcellular location">
    <subcellularLocation>
        <location evidence="1">Membrane</location>
    </subcellularLocation>
</comment>
<keyword evidence="4 6" id="KW-0472">Membrane</keyword>
<evidence type="ECO:0000313" key="9">
    <source>
        <dbReference type="Proteomes" id="UP000245942"/>
    </source>
</evidence>
<reference evidence="8 9" key="1">
    <citation type="journal article" date="2018" name="Mol. Biol. Evol.">
        <title>Broad Genomic Sampling Reveals a Smut Pathogenic Ancestry of the Fungal Clade Ustilaginomycotina.</title>
        <authorList>
            <person name="Kijpornyongpan T."/>
            <person name="Mondo S.J."/>
            <person name="Barry K."/>
            <person name="Sandor L."/>
            <person name="Lee J."/>
            <person name="Lipzen A."/>
            <person name="Pangilinan J."/>
            <person name="LaButti K."/>
            <person name="Hainaut M."/>
            <person name="Henrissat B."/>
            <person name="Grigoriev I.V."/>
            <person name="Spatafora J.W."/>
            <person name="Aime M.C."/>
        </authorList>
    </citation>
    <scope>NUCLEOTIDE SEQUENCE [LARGE SCALE GENOMIC DNA]</scope>
    <source>
        <strain evidence="8 9">MCA 4718</strain>
    </source>
</reference>
<feature type="domain" description="Fatty acid hydroxylase" evidence="7">
    <location>
        <begin position="233"/>
        <end position="374"/>
    </location>
</feature>
<feature type="region of interest" description="Disordered" evidence="5">
    <location>
        <begin position="57"/>
        <end position="88"/>
    </location>
</feature>
<evidence type="ECO:0000256" key="4">
    <source>
        <dbReference type="ARBA" id="ARBA00023136"/>
    </source>
</evidence>
<evidence type="ECO:0000256" key="2">
    <source>
        <dbReference type="ARBA" id="ARBA00022692"/>
    </source>
</evidence>
<organism evidence="8 9">
    <name type="scientific">Pseudomicrostroma glucosiphilum</name>
    <dbReference type="NCBI Taxonomy" id="1684307"/>
    <lineage>
        <taxon>Eukaryota</taxon>
        <taxon>Fungi</taxon>
        <taxon>Dikarya</taxon>
        <taxon>Basidiomycota</taxon>
        <taxon>Ustilaginomycotina</taxon>
        <taxon>Exobasidiomycetes</taxon>
        <taxon>Microstromatales</taxon>
        <taxon>Microstromatales incertae sedis</taxon>
        <taxon>Pseudomicrostroma</taxon>
    </lineage>
</organism>
<dbReference type="GO" id="GO:0016491">
    <property type="term" value="F:oxidoreductase activity"/>
    <property type="evidence" value="ECO:0007669"/>
    <property type="project" value="InterPro"/>
</dbReference>
<dbReference type="GO" id="GO:0016020">
    <property type="term" value="C:membrane"/>
    <property type="evidence" value="ECO:0007669"/>
    <property type="project" value="UniProtKB-SubCell"/>
</dbReference>
<dbReference type="Pfam" id="PF04116">
    <property type="entry name" value="FA_hydroxylase"/>
    <property type="match status" value="1"/>
</dbReference>
<dbReference type="GeneID" id="37016251"/>
<dbReference type="Proteomes" id="UP000245942">
    <property type="component" value="Unassembled WGS sequence"/>
</dbReference>
<protein>
    <recommendedName>
        <fullName evidence="7">Fatty acid hydroxylase domain-containing protein</fullName>
    </recommendedName>
</protein>
<keyword evidence="2 6" id="KW-0812">Transmembrane</keyword>
<gene>
    <name evidence="8" type="ORF">BCV69DRAFT_301026</name>
</gene>
<dbReference type="GO" id="GO:0008610">
    <property type="term" value="P:lipid biosynthetic process"/>
    <property type="evidence" value="ECO:0007669"/>
    <property type="project" value="InterPro"/>
</dbReference>
<dbReference type="InterPro" id="IPR006694">
    <property type="entry name" value="Fatty_acid_hydroxylase"/>
</dbReference>
<dbReference type="RefSeq" id="XP_025345705.1">
    <property type="nucleotide sequence ID" value="XM_025494517.1"/>
</dbReference>
<evidence type="ECO:0000256" key="5">
    <source>
        <dbReference type="SAM" id="MobiDB-lite"/>
    </source>
</evidence>
<evidence type="ECO:0000313" key="8">
    <source>
        <dbReference type="EMBL" id="PWN18545.1"/>
    </source>
</evidence>
<proteinExistence type="predicted"/>
<dbReference type="PANTHER" id="PTHR11863">
    <property type="entry name" value="STEROL DESATURASE"/>
    <property type="match status" value="1"/>
</dbReference>
<dbReference type="OrthoDB" id="6354873at2759"/>
<feature type="transmembrane region" description="Helical" evidence="6">
    <location>
        <begin position="186"/>
        <end position="210"/>
    </location>
</feature>
<dbReference type="EMBL" id="KZ819335">
    <property type="protein sequence ID" value="PWN18545.1"/>
    <property type="molecule type" value="Genomic_DNA"/>
</dbReference>